<proteinExistence type="inferred from homology"/>
<keyword evidence="4" id="KW-0808">Transferase</keyword>
<name>A0A174ERN8_9CLOT</name>
<dbReference type="OrthoDB" id="9780777at2"/>
<accession>A0A174ERN8</accession>
<feature type="domain" description="Carbamoyltransferase C-terminal" evidence="3">
    <location>
        <begin position="399"/>
        <end position="567"/>
    </location>
</feature>
<dbReference type="Pfam" id="PF16861">
    <property type="entry name" value="Carbam_trans_C"/>
    <property type="match status" value="1"/>
</dbReference>
<evidence type="ECO:0000259" key="3">
    <source>
        <dbReference type="Pfam" id="PF16861"/>
    </source>
</evidence>
<organism evidence="4 5">
    <name type="scientific">Clostridium disporicum</name>
    <dbReference type="NCBI Taxonomy" id="84024"/>
    <lineage>
        <taxon>Bacteria</taxon>
        <taxon>Bacillati</taxon>
        <taxon>Bacillota</taxon>
        <taxon>Clostridia</taxon>
        <taxon>Eubacteriales</taxon>
        <taxon>Clostridiaceae</taxon>
        <taxon>Clostridium</taxon>
    </lineage>
</organism>
<dbReference type="InterPro" id="IPR051338">
    <property type="entry name" value="NodU/CmcH_Carbamoyltrnsfr"/>
</dbReference>
<dbReference type="AlphaFoldDB" id="A0A174ERN8"/>
<dbReference type="PANTHER" id="PTHR34847:SF1">
    <property type="entry name" value="NODULATION PROTEIN U"/>
    <property type="match status" value="1"/>
</dbReference>
<protein>
    <submittedName>
        <fullName evidence="4">Putative carbamoyl transferase, NodU family</fullName>
    </submittedName>
</protein>
<dbReference type="Gene3D" id="3.30.420.40">
    <property type="match status" value="2"/>
</dbReference>
<dbReference type="GO" id="GO:0016740">
    <property type="term" value="F:transferase activity"/>
    <property type="evidence" value="ECO:0007669"/>
    <property type="project" value="UniProtKB-KW"/>
</dbReference>
<dbReference type="InterPro" id="IPR038152">
    <property type="entry name" value="Carbam_trans_C_sf"/>
</dbReference>
<dbReference type="RefSeq" id="WP_055276869.1">
    <property type="nucleotide sequence ID" value="NZ_CYZV01000023.1"/>
</dbReference>
<gene>
    <name evidence="4" type="ORF">ERS852470_02187</name>
</gene>
<evidence type="ECO:0000259" key="2">
    <source>
        <dbReference type="Pfam" id="PF02543"/>
    </source>
</evidence>
<dbReference type="CDD" id="cd24098">
    <property type="entry name" value="ASKHA_NBD_TobZ_N"/>
    <property type="match status" value="1"/>
</dbReference>
<dbReference type="EMBL" id="CYZV01000023">
    <property type="protein sequence ID" value="CUO38640.1"/>
    <property type="molecule type" value="Genomic_DNA"/>
</dbReference>
<evidence type="ECO:0000313" key="5">
    <source>
        <dbReference type="Proteomes" id="UP000095558"/>
    </source>
</evidence>
<dbReference type="Proteomes" id="UP000095558">
    <property type="component" value="Unassembled WGS sequence"/>
</dbReference>
<dbReference type="Pfam" id="PF02543">
    <property type="entry name" value="Carbam_trans_N"/>
    <property type="match status" value="2"/>
</dbReference>
<feature type="domain" description="Carbamoyltransferase" evidence="2">
    <location>
        <begin position="3"/>
        <end position="69"/>
    </location>
</feature>
<dbReference type="InterPro" id="IPR031730">
    <property type="entry name" value="Carbam_trans_C"/>
</dbReference>
<evidence type="ECO:0000256" key="1">
    <source>
        <dbReference type="ARBA" id="ARBA00006129"/>
    </source>
</evidence>
<dbReference type="Gene3D" id="3.90.870.20">
    <property type="entry name" value="Carbamoyltransferase, C-terminal domain"/>
    <property type="match status" value="1"/>
</dbReference>
<dbReference type="PANTHER" id="PTHR34847">
    <property type="entry name" value="NODULATION PROTEIN U"/>
    <property type="match status" value="1"/>
</dbReference>
<dbReference type="InterPro" id="IPR003696">
    <property type="entry name" value="Carbtransf_dom"/>
</dbReference>
<sequence length="567" mass="64200">MVILGINYFPQFTHDPAVVLIRDGKIEAMLEEERFVQEKRAFNRVPLNSIKYCLDKFDIKIEEIDYVALSWDCNRVYEKRGLNCRVSDEKMLKMLFPRSIFKYESLPKLVYVDHHKAHAASSFYVSNFDESTIVIVDGQGEESSISIWRGKGNKIDLIRMLDTDGHLSLGYLYDSASLYLGLGVWNSGKFMGLSSYGNPRFDLECININKEYFSIPALQGKVEIGLNNQLDESSQIRKFWIEEFSKIVNVENKRMYFYDYERGKLSHRLEFNDIAKDFAASIQSKLEEVLVNVVKSAINETGCRNVCLSGGVALNCVANNVIDKLDVVDNLFVQPAAGDAGSSLGAALTVLAEVYSLRPSGKFSPYGGPEYSNNIIKNILDNTGVKYSYTDDICGKSSDLLSDGQVIGWFQGKMEFGPRALGSRSILANPCIKNINNIVNDKVKFRELWRPFAPSILNSEKDKYFKDASESPYMLKTASFKEEYRNKFPGITHIDYTARLQTVDDSLNPKYNKLIESFNAKTDVPMVLNTSFNKRGKPIVNSPYEALEMFYSTGMDTLVLGDFIIKK</sequence>
<feature type="domain" description="Carbamoyltransferase" evidence="2">
    <location>
        <begin position="101"/>
        <end position="348"/>
    </location>
</feature>
<reference evidence="4 5" key="1">
    <citation type="submission" date="2015-09" db="EMBL/GenBank/DDBJ databases">
        <authorList>
            <consortium name="Pathogen Informatics"/>
        </authorList>
    </citation>
    <scope>NUCLEOTIDE SEQUENCE [LARGE SCALE GENOMIC DNA]</scope>
    <source>
        <strain evidence="4 5">2789STDY5834855</strain>
    </source>
</reference>
<dbReference type="InterPro" id="IPR043129">
    <property type="entry name" value="ATPase_NBD"/>
</dbReference>
<comment type="similarity">
    <text evidence="1">Belongs to the NodU/CmcH family.</text>
</comment>
<dbReference type="SUPFAM" id="SSF53067">
    <property type="entry name" value="Actin-like ATPase domain"/>
    <property type="match status" value="1"/>
</dbReference>
<evidence type="ECO:0000313" key="4">
    <source>
        <dbReference type="EMBL" id="CUO38640.1"/>
    </source>
</evidence>